<gene>
    <name evidence="1" type="ORF">F5144DRAFT_297029</name>
</gene>
<reference evidence="1 2" key="1">
    <citation type="journal article" date="2021" name="Nat. Commun.">
        <title>Genetic determinants of endophytism in the Arabidopsis root mycobiome.</title>
        <authorList>
            <person name="Mesny F."/>
            <person name="Miyauchi S."/>
            <person name="Thiergart T."/>
            <person name="Pickel B."/>
            <person name="Atanasova L."/>
            <person name="Karlsson M."/>
            <person name="Huettel B."/>
            <person name="Barry K.W."/>
            <person name="Haridas S."/>
            <person name="Chen C."/>
            <person name="Bauer D."/>
            <person name="Andreopoulos W."/>
            <person name="Pangilinan J."/>
            <person name="LaButti K."/>
            <person name="Riley R."/>
            <person name="Lipzen A."/>
            <person name="Clum A."/>
            <person name="Drula E."/>
            <person name="Henrissat B."/>
            <person name="Kohler A."/>
            <person name="Grigoriev I.V."/>
            <person name="Martin F.M."/>
            <person name="Hacquard S."/>
        </authorList>
    </citation>
    <scope>NUCLEOTIDE SEQUENCE [LARGE SCALE GENOMIC DNA]</scope>
    <source>
        <strain evidence="1 2">MPI-SDFR-AT-0079</strain>
    </source>
</reference>
<name>A0ACB7P4J8_9PEZI</name>
<comment type="caution">
    <text evidence="1">The sequence shown here is derived from an EMBL/GenBank/DDBJ whole genome shotgun (WGS) entry which is preliminary data.</text>
</comment>
<sequence length="744" mass="83660">MPQQGSIAKRLVPGPCLGEANELEVKRRRLPQGGRPLPTPEGTASSVPGGDDRQAREDPRKQQILNWICTGQHRIQDDYVKPPPGSEQSVQFNQDDNDCDADSTDQETSSTISSAPLLDRLVGADDDLLIPTPAAIDRVFRDGRATWTRFLNLARSLPPLRFPPGFGDPSIMLKDVPALPAELPRKGCLVGRPLWRIPDPEKSVMACDETLDMQYSHGPRKFLYCSYPKPVECCLYSTPHLSGHELSYTQRGLPVLVMCWSYIFSVRLLELQGRRALYSPHSLLPVSAKAFKTTPSTAALHLGTSASRRLVRWLCAILAPQPGWSADTGDFPPWAAFCSGDTAFAIVTVNGPTDLTASEPPPCSAEATELLIEFCEIYGFLRPPQSTKTCSELPPASAAFFATLSLPFYRQDALQPRFPVPSLSRRENGTPVIENPRSADGIGVATSAMAESTRIRQYTTDLRYYMTLSMDTRSLGSVVWSIFWQPDIEANLVSPWLSSIKHVLNPLLASRDLAKLINVFAFRRPRVASWWLGIFLLGDFTILDRISRYLDTLEERWGYASVSHPDIAVAAWTGSPQSFLDDEALRPYTDPEEPISRSDLLQHRHNFFLQDEMSVPLSWRPFGHVAKEFVEPDIWPWLDRGHVREYVHWVWWVKRGKHLLRDVQLGFRQDTGRFVANVPDHLETVRGRGRISSTEVIKLEPSMESTLRMLGDFIMEVNGDRDRCLLAIPGATDHPWLKDWRGRE</sequence>
<dbReference type="EMBL" id="JAGIZQ010000005">
    <property type="protein sequence ID" value="KAH6628120.1"/>
    <property type="molecule type" value="Genomic_DNA"/>
</dbReference>
<protein>
    <submittedName>
        <fullName evidence="1">Uncharacterized protein</fullName>
    </submittedName>
</protein>
<organism evidence="1 2">
    <name type="scientific">Chaetomium tenue</name>
    <dbReference type="NCBI Taxonomy" id="1854479"/>
    <lineage>
        <taxon>Eukaryota</taxon>
        <taxon>Fungi</taxon>
        <taxon>Dikarya</taxon>
        <taxon>Ascomycota</taxon>
        <taxon>Pezizomycotina</taxon>
        <taxon>Sordariomycetes</taxon>
        <taxon>Sordariomycetidae</taxon>
        <taxon>Sordariales</taxon>
        <taxon>Chaetomiaceae</taxon>
        <taxon>Chaetomium</taxon>
    </lineage>
</organism>
<dbReference type="Proteomes" id="UP000724584">
    <property type="component" value="Unassembled WGS sequence"/>
</dbReference>
<keyword evidence="2" id="KW-1185">Reference proteome</keyword>
<proteinExistence type="predicted"/>
<evidence type="ECO:0000313" key="1">
    <source>
        <dbReference type="EMBL" id="KAH6628120.1"/>
    </source>
</evidence>
<evidence type="ECO:0000313" key="2">
    <source>
        <dbReference type="Proteomes" id="UP000724584"/>
    </source>
</evidence>
<accession>A0ACB7P4J8</accession>